<dbReference type="InterPro" id="IPR046947">
    <property type="entry name" value="LytR-like"/>
</dbReference>
<dbReference type="SMART" id="SM00850">
    <property type="entry name" value="LytTR"/>
    <property type="match status" value="1"/>
</dbReference>
<dbReference type="InterPro" id="IPR012379">
    <property type="entry name" value="LytTR_MHYE"/>
</dbReference>
<evidence type="ECO:0000313" key="4">
    <source>
        <dbReference type="Proteomes" id="UP001499951"/>
    </source>
</evidence>
<dbReference type="PIRSF" id="PIRSF031767">
    <property type="entry name" value="MHYE_LytTR"/>
    <property type="match status" value="1"/>
</dbReference>
<dbReference type="Pfam" id="PF04397">
    <property type="entry name" value="LytTR"/>
    <property type="match status" value="1"/>
</dbReference>
<proteinExistence type="predicted"/>
<organism evidence="3 4">
    <name type="scientific">Rhizomicrobium electricum</name>
    <dbReference type="NCBI Taxonomy" id="480070"/>
    <lineage>
        <taxon>Bacteria</taxon>
        <taxon>Pseudomonadati</taxon>
        <taxon>Pseudomonadota</taxon>
        <taxon>Alphaproteobacteria</taxon>
        <taxon>Micropepsales</taxon>
        <taxon>Micropepsaceae</taxon>
        <taxon>Rhizomicrobium</taxon>
    </lineage>
</organism>
<gene>
    <name evidence="3" type="ORF">GCM10008942_11760</name>
</gene>
<evidence type="ECO:0000259" key="2">
    <source>
        <dbReference type="PROSITE" id="PS50930"/>
    </source>
</evidence>
<dbReference type="PROSITE" id="PS50930">
    <property type="entry name" value="HTH_LYTTR"/>
    <property type="match status" value="1"/>
</dbReference>
<sequence>MTIGADLGTNGTPRRTFLFTLGAVAVVGAFINTLGVISTLHANPRLSVIEPIIWEGSSWITLVSFFWIAWVAYCLAPPNRLSWRLLLHIPALLAFAVGHIGGFVLLCKAAYFAMGRHYVFAPFWESFFYSLGRDALAYVVFMAAFGFTLSLLRQQQAPAPQPLTFDIRDGTKLNRVMIETILAVSSAGNYAEFVLRDGRRLCMRSSLSALERELAPHGFVRTHRSWLVNAAAVTALNPEGSGDYAIGLGALTVPLSRRFPEALAKLRAN</sequence>
<dbReference type="GO" id="GO:0003677">
    <property type="term" value="F:DNA binding"/>
    <property type="evidence" value="ECO:0007669"/>
    <property type="project" value="UniProtKB-KW"/>
</dbReference>
<evidence type="ECO:0000256" key="1">
    <source>
        <dbReference type="SAM" id="Phobius"/>
    </source>
</evidence>
<dbReference type="PANTHER" id="PTHR37299">
    <property type="entry name" value="TRANSCRIPTIONAL REGULATOR-RELATED"/>
    <property type="match status" value="1"/>
</dbReference>
<accession>A0ABN1EG67</accession>
<feature type="transmembrane region" description="Helical" evidence="1">
    <location>
        <begin position="135"/>
        <end position="152"/>
    </location>
</feature>
<comment type="caution">
    <text evidence="3">The sequence shown here is derived from an EMBL/GenBank/DDBJ whole genome shotgun (WGS) entry which is preliminary data.</text>
</comment>
<feature type="transmembrane region" description="Helical" evidence="1">
    <location>
        <begin position="52"/>
        <end position="73"/>
    </location>
</feature>
<dbReference type="InterPro" id="IPR007492">
    <property type="entry name" value="LytTR_DNA-bd_dom"/>
</dbReference>
<keyword evidence="1" id="KW-0472">Membrane</keyword>
<dbReference type="EMBL" id="BAAADD010000003">
    <property type="protein sequence ID" value="GAA0565052.1"/>
    <property type="molecule type" value="Genomic_DNA"/>
</dbReference>
<dbReference type="PANTHER" id="PTHR37299:SF1">
    <property type="entry name" value="STAGE 0 SPORULATION PROTEIN A HOMOLOG"/>
    <property type="match status" value="1"/>
</dbReference>
<name>A0ABN1EG67_9PROT</name>
<evidence type="ECO:0000313" key="3">
    <source>
        <dbReference type="EMBL" id="GAA0565052.1"/>
    </source>
</evidence>
<feature type="transmembrane region" description="Helical" evidence="1">
    <location>
        <begin position="17"/>
        <end position="40"/>
    </location>
</feature>
<feature type="transmembrane region" description="Helical" evidence="1">
    <location>
        <begin position="85"/>
        <end position="114"/>
    </location>
</feature>
<keyword evidence="4" id="KW-1185">Reference proteome</keyword>
<dbReference type="Proteomes" id="UP001499951">
    <property type="component" value="Unassembled WGS sequence"/>
</dbReference>
<feature type="domain" description="HTH LytTR-type" evidence="2">
    <location>
        <begin position="165"/>
        <end position="269"/>
    </location>
</feature>
<keyword evidence="1" id="KW-1133">Transmembrane helix</keyword>
<keyword evidence="1" id="KW-0812">Transmembrane</keyword>
<keyword evidence="3" id="KW-0238">DNA-binding</keyword>
<reference evidence="3 4" key="1">
    <citation type="journal article" date="2019" name="Int. J. Syst. Evol. Microbiol.">
        <title>The Global Catalogue of Microorganisms (GCM) 10K type strain sequencing project: providing services to taxonomists for standard genome sequencing and annotation.</title>
        <authorList>
            <consortium name="The Broad Institute Genomics Platform"/>
            <consortium name="The Broad Institute Genome Sequencing Center for Infectious Disease"/>
            <person name="Wu L."/>
            <person name="Ma J."/>
        </authorList>
    </citation>
    <scope>NUCLEOTIDE SEQUENCE [LARGE SCALE GENOMIC DNA]</scope>
    <source>
        <strain evidence="3 4">JCM 15089</strain>
    </source>
</reference>
<protein>
    <submittedName>
        <fullName evidence="3">LytTR family DNA-binding domain-containing protein</fullName>
    </submittedName>
</protein>
<dbReference type="Gene3D" id="2.40.50.1020">
    <property type="entry name" value="LytTr DNA-binding domain"/>
    <property type="match status" value="1"/>
</dbReference>